<evidence type="ECO:0000313" key="1">
    <source>
        <dbReference type="EMBL" id="EFB71627.1"/>
    </source>
</evidence>
<dbReference type="HOGENOM" id="CLU_3220685_0_0_6"/>
<reference evidence="1" key="1">
    <citation type="submission" date="2009-12" db="EMBL/GenBank/DDBJ databases">
        <authorList>
            <person name="Weinstock G."/>
            <person name="Sodergren E."/>
            <person name="Clifton S."/>
            <person name="Fulton L."/>
            <person name="Fulton B."/>
            <person name="Courtney L."/>
            <person name="Fronick C."/>
            <person name="Harrison M."/>
            <person name="Strong C."/>
            <person name="Farmer C."/>
            <person name="Delahaunty K."/>
            <person name="Markovic C."/>
            <person name="Hall O."/>
            <person name="Minx P."/>
            <person name="Tomlinson C."/>
            <person name="Mitreva M."/>
            <person name="Nelson J."/>
            <person name="Hou S."/>
            <person name="Wollam A."/>
            <person name="Pepin K.H."/>
            <person name="Johnson M."/>
            <person name="Bhonagiri V."/>
            <person name="Nash W.E."/>
            <person name="Warren W."/>
            <person name="Chinwalla A."/>
            <person name="Mardis E.R."/>
            <person name="Wilson R.K."/>
        </authorList>
    </citation>
    <scope>NUCLEOTIDE SEQUENCE [LARGE SCALE GENOMIC DNA]</scope>
    <source>
        <strain evidence="1">DSM 4541</strain>
    </source>
</reference>
<sequence length="44" mass="4983">MLKSVKKKKLCGGKSDAVTQNKDFAHAMDICVRYITKIITNKKK</sequence>
<proteinExistence type="predicted"/>
<accession>D1P401</accession>
<comment type="caution">
    <text evidence="1">The sequence shown here is derived from an EMBL/GenBank/DDBJ whole genome shotgun (WGS) entry which is preliminary data.</text>
</comment>
<dbReference type="AlphaFoldDB" id="D1P401"/>
<dbReference type="eggNOG" id="ENOG5030N2W">
    <property type="taxonomic scope" value="Bacteria"/>
</dbReference>
<evidence type="ECO:0000313" key="2">
    <source>
        <dbReference type="Proteomes" id="UP000005512"/>
    </source>
</evidence>
<gene>
    <name evidence="1" type="ORF">PROVRUST_06952</name>
</gene>
<protein>
    <submittedName>
        <fullName evidence="1">Uncharacterized protein</fullName>
    </submittedName>
</protein>
<organism evidence="1 2">
    <name type="scientific">Providencia rustigianii DSM 4541</name>
    <dbReference type="NCBI Taxonomy" id="500637"/>
    <lineage>
        <taxon>Bacteria</taxon>
        <taxon>Pseudomonadati</taxon>
        <taxon>Pseudomonadota</taxon>
        <taxon>Gammaproteobacteria</taxon>
        <taxon>Enterobacterales</taxon>
        <taxon>Morganellaceae</taxon>
        <taxon>Providencia</taxon>
    </lineage>
</organism>
<keyword evidence="2" id="KW-1185">Reference proteome</keyword>
<name>D1P401_9GAMM</name>
<dbReference type="Proteomes" id="UP000005512">
    <property type="component" value="Unassembled WGS sequence"/>
</dbReference>
<dbReference type="EMBL" id="ABXV02000030">
    <property type="protein sequence ID" value="EFB71627.1"/>
    <property type="molecule type" value="Genomic_DNA"/>
</dbReference>